<dbReference type="CDD" id="cd01651">
    <property type="entry name" value="RT_G2_intron"/>
    <property type="match status" value="1"/>
</dbReference>
<organism evidence="3">
    <name type="scientific">uncultured Woeseiaceae bacterium</name>
    <dbReference type="NCBI Taxonomy" id="1983305"/>
    <lineage>
        <taxon>Bacteria</taxon>
        <taxon>Pseudomonadati</taxon>
        <taxon>Pseudomonadota</taxon>
        <taxon>Gammaproteobacteria</taxon>
        <taxon>Woeseiales</taxon>
        <taxon>Woeseiaceae</taxon>
        <taxon>environmental samples</taxon>
    </lineage>
</organism>
<accession>A0A7D9D250</accession>
<evidence type="ECO:0000259" key="2">
    <source>
        <dbReference type="PROSITE" id="PS50878"/>
    </source>
</evidence>
<dbReference type="PANTHER" id="PTHR34047:SF8">
    <property type="entry name" value="PROTEIN YKFC"/>
    <property type="match status" value="1"/>
</dbReference>
<dbReference type="InterPro" id="IPR030931">
    <property type="entry name" value="Group_II_RT_mat"/>
</dbReference>
<keyword evidence="3" id="KW-0808">Transferase</keyword>
<gene>
    <name evidence="3" type="ORF">JTBB02_V1_90001</name>
</gene>
<keyword evidence="3" id="KW-0548">Nucleotidyltransferase</keyword>
<evidence type="ECO:0000313" key="3">
    <source>
        <dbReference type="EMBL" id="VUX55000.1"/>
    </source>
</evidence>
<dbReference type="PANTHER" id="PTHR34047">
    <property type="entry name" value="NUCLEAR INTRON MATURASE 1, MITOCHONDRIAL-RELATED"/>
    <property type="match status" value="1"/>
</dbReference>
<dbReference type="InterPro" id="IPR000477">
    <property type="entry name" value="RT_dom"/>
</dbReference>
<dbReference type="NCBIfam" id="TIGR04416">
    <property type="entry name" value="group_II_RT_mat"/>
    <property type="match status" value="1"/>
</dbReference>
<dbReference type="GO" id="GO:0003964">
    <property type="term" value="F:RNA-directed DNA polymerase activity"/>
    <property type="evidence" value="ECO:0007669"/>
    <property type="project" value="UniProtKB-KW"/>
</dbReference>
<name>A0A7D9D250_9GAMM</name>
<dbReference type="Pfam" id="PF00078">
    <property type="entry name" value="RVT_1"/>
    <property type="match status" value="1"/>
</dbReference>
<dbReference type="SUPFAM" id="SSF56672">
    <property type="entry name" value="DNA/RNA polymerases"/>
    <property type="match status" value="1"/>
</dbReference>
<dbReference type="AlphaFoldDB" id="A0A7D9D250"/>
<protein>
    <submittedName>
        <fullName evidence="3">Retron-type reverse transcriptase</fullName>
    </submittedName>
</protein>
<comment type="similarity">
    <text evidence="1">Belongs to the bacterial reverse transcriptase family.</text>
</comment>
<reference evidence="3" key="1">
    <citation type="submission" date="2019-07" db="EMBL/GenBank/DDBJ databases">
        <authorList>
            <person name="Weber M."/>
            <person name="Kostadinov I."/>
            <person name="Kostadinov D I."/>
        </authorList>
    </citation>
    <scope>NUCLEOTIDE SEQUENCE</scope>
    <source>
        <strain evidence="3">Gfbio:sag-sample-b02:053724c1-46a9-4a36-b237-ea2bf867836b</strain>
    </source>
</reference>
<dbReference type="PROSITE" id="PS50878">
    <property type="entry name" value="RT_POL"/>
    <property type="match status" value="1"/>
</dbReference>
<feature type="domain" description="Reverse transcriptase" evidence="2">
    <location>
        <begin position="73"/>
        <end position="321"/>
    </location>
</feature>
<dbReference type="EMBL" id="LR633966">
    <property type="protein sequence ID" value="VUX55000.1"/>
    <property type="molecule type" value="Genomic_DNA"/>
</dbReference>
<proteinExistence type="inferred from homology"/>
<dbReference type="InterPro" id="IPR051083">
    <property type="entry name" value="GrpII_Intron_Splice-Mob/Def"/>
</dbReference>
<evidence type="ECO:0000256" key="1">
    <source>
        <dbReference type="ARBA" id="ARBA00034120"/>
    </source>
</evidence>
<dbReference type="InterPro" id="IPR043502">
    <property type="entry name" value="DNA/RNA_pol_sf"/>
</dbReference>
<keyword evidence="3" id="KW-0695">RNA-directed DNA polymerase</keyword>
<sequence>MGTTETRETTATKLARIAKLSASDRFKRFDSLMHLFKEESLAACFHRLDGRKAVGVDGVRKAEYGEHLESNLNALIARMKRMGYRPGPVRQVLIPKGDKAGATRPLGISNFEDKLVQGVMHQVLESIYEPLFLPGSYGFRPGRSCHDAIRDLLDHLYRNPVQTVIDVDLAKFFDTIDHELLLGMLREKINDPKFLRYVQRMFKSGVLAAGELTVGNEGVPQGSLCSPILANIFAHYVIDVWLEEVVKVHCAGKVAWFRYADDLVICCEYERDALRVRKALGGRLSRYKLSLNEQKTRLVEFARPRNGHPRPGVFDFLGFTFYWGRSRKGVPTPKVKTNGKRMRTKLKSVNAWGRTIRSRYPLKYIWAVFRAKLRGHIQYYGVSFNIRAVQTFLMKATRILFKWLNRRSQRRSFTWEQFTLFIKAHPLPRARVCHALF</sequence>